<dbReference type="Proteomes" id="UP000007488">
    <property type="component" value="Chromosome"/>
</dbReference>
<dbReference type="Pfam" id="PF13181">
    <property type="entry name" value="TPR_8"/>
    <property type="match status" value="1"/>
</dbReference>
<dbReference type="PANTHER" id="PTHR45641">
    <property type="entry name" value="TETRATRICOPEPTIDE REPEAT PROTEIN (AFU_ORTHOLOGUE AFUA_6G03870)"/>
    <property type="match status" value="1"/>
</dbReference>
<gene>
    <name evidence="4" type="ordered locus">Sgly_2077</name>
</gene>
<dbReference type="eggNOG" id="COG0457">
    <property type="taxonomic scope" value="Bacteria"/>
</dbReference>
<dbReference type="InterPro" id="IPR019734">
    <property type="entry name" value="TPR_rpt"/>
</dbReference>
<evidence type="ECO:0000256" key="1">
    <source>
        <dbReference type="ARBA" id="ARBA00022737"/>
    </source>
</evidence>
<dbReference type="EMBL" id="CP002547">
    <property type="protein sequence ID" value="ADY56370.1"/>
    <property type="molecule type" value="Genomic_DNA"/>
</dbReference>
<feature type="repeat" description="TPR" evidence="3">
    <location>
        <begin position="88"/>
        <end position="121"/>
    </location>
</feature>
<dbReference type="SUPFAM" id="SSF48452">
    <property type="entry name" value="TPR-like"/>
    <property type="match status" value="2"/>
</dbReference>
<dbReference type="SMART" id="SM00028">
    <property type="entry name" value="TPR"/>
    <property type="match status" value="8"/>
</dbReference>
<protein>
    <submittedName>
        <fullName evidence="4">Tetratricopeptide TPR_1 repeat-containing protein</fullName>
    </submittedName>
</protein>
<dbReference type="KEGG" id="sgy:Sgly_2077"/>
<dbReference type="PANTHER" id="PTHR45641:SF19">
    <property type="entry name" value="NEPHROCYSTIN-3"/>
    <property type="match status" value="1"/>
</dbReference>
<evidence type="ECO:0000313" key="5">
    <source>
        <dbReference type="Proteomes" id="UP000007488"/>
    </source>
</evidence>
<dbReference type="PROSITE" id="PS50005">
    <property type="entry name" value="TPR"/>
    <property type="match status" value="2"/>
</dbReference>
<organism evidence="4 5">
    <name type="scientific">Syntrophobotulus glycolicus (strain DSM 8271 / FlGlyR)</name>
    <dbReference type="NCBI Taxonomy" id="645991"/>
    <lineage>
        <taxon>Bacteria</taxon>
        <taxon>Bacillati</taxon>
        <taxon>Bacillota</taxon>
        <taxon>Clostridia</taxon>
        <taxon>Eubacteriales</taxon>
        <taxon>Desulfitobacteriaceae</taxon>
        <taxon>Syntrophobotulus</taxon>
    </lineage>
</organism>
<reference evidence="4 5" key="1">
    <citation type="journal article" date="2011" name="Stand. Genomic Sci.">
        <title>Complete genome sequence of Syntrophobotulus glycolicus type strain (FlGlyR).</title>
        <authorList>
            <person name="Han C."/>
            <person name="Mwirichia R."/>
            <person name="Chertkov O."/>
            <person name="Held B."/>
            <person name="Lapidus A."/>
            <person name="Nolan M."/>
            <person name="Lucas S."/>
            <person name="Hammon N."/>
            <person name="Deshpande S."/>
            <person name="Cheng J.F."/>
            <person name="Tapia R."/>
            <person name="Goodwin L."/>
            <person name="Pitluck S."/>
            <person name="Huntemann M."/>
            <person name="Liolios K."/>
            <person name="Ivanova N."/>
            <person name="Pagani I."/>
            <person name="Mavromatis K."/>
            <person name="Ovchinikova G."/>
            <person name="Pati A."/>
            <person name="Chen A."/>
            <person name="Palaniappan K."/>
            <person name="Land M."/>
            <person name="Hauser L."/>
            <person name="Brambilla E.M."/>
            <person name="Rohde M."/>
            <person name="Spring S."/>
            <person name="Sikorski J."/>
            <person name="Goker M."/>
            <person name="Woyke T."/>
            <person name="Bristow J."/>
            <person name="Eisen J.A."/>
            <person name="Markowitz V."/>
            <person name="Hugenholtz P."/>
            <person name="Kyrpides N.C."/>
            <person name="Klenk H.P."/>
            <person name="Detter J.C."/>
        </authorList>
    </citation>
    <scope>NUCLEOTIDE SEQUENCE [LARGE SCALE GENOMIC DNA]</scope>
    <source>
        <strain evidence="5">DSM 8271 / FlGlyR</strain>
    </source>
</reference>
<dbReference type="InterPro" id="IPR011990">
    <property type="entry name" value="TPR-like_helical_dom_sf"/>
</dbReference>
<evidence type="ECO:0000313" key="4">
    <source>
        <dbReference type="EMBL" id="ADY56370.1"/>
    </source>
</evidence>
<keyword evidence="1" id="KW-0677">Repeat</keyword>
<reference evidence="5" key="2">
    <citation type="submission" date="2011-02" db="EMBL/GenBank/DDBJ databases">
        <title>The complete genome of Syntrophobotulus glycolicus DSM 8271.</title>
        <authorList>
            <person name="Lucas S."/>
            <person name="Copeland A."/>
            <person name="Lapidus A."/>
            <person name="Bruce D."/>
            <person name="Goodwin L."/>
            <person name="Pitluck S."/>
            <person name="Kyrpides N."/>
            <person name="Mavromatis K."/>
            <person name="Pagani I."/>
            <person name="Ivanova N."/>
            <person name="Mikhailova N."/>
            <person name="Chertkov O."/>
            <person name="Held B."/>
            <person name="Detter J.C."/>
            <person name="Tapia R."/>
            <person name="Han C."/>
            <person name="Land M."/>
            <person name="Hauser L."/>
            <person name="Markowitz V."/>
            <person name="Cheng J.-F."/>
            <person name="Hugenholtz P."/>
            <person name="Woyke T."/>
            <person name="Wu D."/>
            <person name="Spring S."/>
            <person name="Schroeder M."/>
            <person name="Brambilla E."/>
            <person name="Klenk H.-P."/>
            <person name="Eisen J.A."/>
        </authorList>
    </citation>
    <scope>NUCLEOTIDE SEQUENCE [LARGE SCALE GENOMIC DNA]</scope>
    <source>
        <strain evidence="5">DSM 8271 / FlGlyR</strain>
    </source>
</reference>
<sequence length="417" mass="48610">MGINFDEWQNYIKYGIKYLGEGNTAEAESFFKKSLQEAEKYGNLVFIAFSLRLLSTAQVKNRKFELAEKGFRKALIYCEKLENRKGISEATAGLGSVYYCLELYDQAEKWYERAIEAYPEDASRIRLAMLYTDLGNVYSKTRRWEKAELLFQRACQICERSSFSKGQGELMLLLGEVYYGQGECSKAKKYFSEAARIFAVIEDWYFLANALQHLAFILLEEGRYHEALLYLNRAICIYAKQEASGELSESYYLLANICQNLKLLDEAEASVFTSMKFYRGDDLGYAIRFQMIAIISILKKKYEKAKEHYSEALRYYQRFGDSLKIGEICEELTYLLKYENLFQENFVDLLSLRSQNAKLPKHKLMFYFALAMEGTGKNMNALKFGWKALELAKLLEDETEEIETFIQELSQKIRRNK</sequence>
<evidence type="ECO:0000256" key="3">
    <source>
        <dbReference type="PROSITE-ProRule" id="PRU00339"/>
    </source>
</evidence>
<keyword evidence="5" id="KW-1185">Reference proteome</keyword>
<dbReference type="Pfam" id="PF13424">
    <property type="entry name" value="TPR_12"/>
    <property type="match status" value="2"/>
</dbReference>
<proteinExistence type="predicted"/>
<evidence type="ECO:0000256" key="2">
    <source>
        <dbReference type="ARBA" id="ARBA00022803"/>
    </source>
</evidence>
<name>F0T226_SYNGF</name>
<dbReference type="Gene3D" id="1.25.40.10">
    <property type="entry name" value="Tetratricopeptide repeat domain"/>
    <property type="match status" value="2"/>
</dbReference>
<dbReference type="STRING" id="645991.Sgly_2077"/>
<dbReference type="HOGENOM" id="CLU_655110_0_0_9"/>
<dbReference type="AlphaFoldDB" id="F0T226"/>
<feature type="repeat" description="TPR" evidence="3">
    <location>
        <begin position="128"/>
        <end position="161"/>
    </location>
</feature>
<keyword evidence="2 3" id="KW-0802">TPR repeat</keyword>
<accession>F0T226</accession>